<dbReference type="GO" id="GO:0032259">
    <property type="term" value="P:methylation"/>
    <property type="evidence" value="ECO:0007669"/>
    <property type="project" value="UniProtKB-KW"/>
</dbReference>
<dbReference type="SUPFAM" id="SSF53335">
    <property type="entry name" value="S-adenosyl-L-methionine-dependent methyltransferases"/>
    <property type="match status" value="1"/>
</dbReference>
<dbReference type="EMBL" id="JAUJFI010000107">
    <property type="protein sequence ID" value="MDQ2104864.1"/>
    <property type="molecule type" value="Genomic_DNA"/>
</dbReference>
<comment type="caution">
    <text evidence="1">The sequence shown here is derived from an EMBL/GenBank/DDBJ whole genome shotgun (WGS) entry which is preliminary data.</text>
</comment>
<dbReference type="EC" id="2.1.1.-" evidence="1"/>
<evidence type="ECO:0000313" key="1">
    <source>
        <dbReference type="EMBL" id="MDQ2104864.1"/>
    </source>
</evidence>
<dbReference type="Gene3D" id="3.40.50.150">
    <property type="entry name" value="Vaccinia Virus protein VP39"/>
    <property type="match status" value="1"/>
</dbReference>
<dbReference type="GO" id="GO:0008168">
    <property type="term" value="F:methyltransferase activity"/>
    <property type="evidence" value="ECO:0007669"/>
    <property type="project" value="UniProtKB-KW"/>
</dbReference>
<keyword evidence="2" id="KW-1185">Reference proteome</keyword>
<dbReference type="CDD" id="cd02440">
    <property type="entry name" value="AdoMet_MTases"/>
    <property type="match status" value="1"/>
</dbReference>
<keyword evidence="1" id="KW-0489">Methyltransferase</keyword>
<dbReference type="Proteomes" id="UP001227317">
    <property type="component" value="Unassembled WGS sequence"/>
</dbReference>
<sequence length="417" mass="45428">MPMKISAQEGSSVSAECRNTADKFVCAICLGTDFNFIEKLSIGWWITDDKELARAKRSTSIGNCLTCGHVQAVGPFTPESVSNLYAPSDEKPTELSDLLSNRAPSPYANLFDFCYPDLDLRKVTKAADFGCGSGWLLAALHDKYGIPCHRLYGIDFQPSAPKDFMTIHTDINSASLSGRSIEGLPTDLDFASSYMTLEHVIDPRAVLRLIGRHLKADGYLYVMVPDAESAGNPARSGDVPLVHAHHLHYFTKSSLAALAVTSGYQVVRTESIENETCPGLVALLRKGGGFGAAPAVSLCLRSTEARYEKAASVIEKALDGGGILRLWGAGNDLTILLNRSNALQQAMVSKVSVRLYDSSLHGHTFCGRPIDNSEVIAKIKGDDWRIILTPMQECIRNSMKAFAETHGFHEKVIDPYL</sequence>
<proteinExistence type="predicted"/>
<dbReference type="Pfam" id="PF13489">
    <property type="entry name" value="Methyltransf_23"/>
    <property type="match status" value="1"/>
</dbReference>
<accession>A0ABU0WKV3</accession>
<organism evidence="1 2">
    <name type="scientific">Azospirillum isscasi</name>
    <dbReference type="NCBI Taxonomy" id="3053926"/>
    <lineage>
        <taxon>Bacteria</taxon>
        <taxon>Pseudomonadati</taxon>
        <taxon>Pseudomonadota</taxon>
        <taxon>Alphaproteobacteria</taxon>
        <taxon>Rhodospirillales</taxon>
        <taxon>Azospirillaceae</taxon>
        <taxon>Azospirillum</taxon>
    </lineage>
</organism>
<keyword evidence="1" id="KW-0808">Transferase</keyword>
<name>A0ABU0WKV3_9PROT</name>
<evidence type="ECO:0000313" key="2">
    <source>
        <dbReference type="Proteomes" id="UP001227317"/>
    </source>
</evidence>
<reference evidence="1 2" key="1">
    <citation type="submission" date="2023-06" db="EMBL/GenBank/DDBJ databases">
        <title>Azospirillum isscasensis sp.nov, a bacterium isolated from rhizosphere soil of rice.</title>
        <authorList>
            <person name="Wang H."/>
        </authorList>
    </citation>
    <scope>NUCLEOTIDE SEQUENCE [LARGE SCALE GENOMIC DNA]</scope>
    <source>
        <strain evidence="1 2">C340-1</strain>
    </source>
</reference>
<dbReference type="RefSeq" id="WP_306708989.1">
    <property type="nucleotide sequence ID" value="NZ_JAUJFI010000107.1"/>
</dbReference>
<protein>
    <submittedName>
        <fullName evidence="1">Class I SAM-dependent methyltransferase</fullName>
        <ecNumber evidence="1">2.1.1.-</ecNumber>
    </submittedName>
</protein>
<gene>
    <name evidence="1" type="ORF">QSG27_19345</name>
</gene>
<dbReference type="InterPro" id="IPR029063">
    <property type="entry name" value="SAM-dependent_MTases_sf"/>
</dbReference>